<evidence type="ECO:0000256" key="4">
    <source>
        <dbReference type="ARBA" id="ARBA00023136"/>
    </source>
</evidence>
<reference evidence="8 9" key="1">
    <citation type="submission" date="2014-01" db="EMBL/GenBank/DDBJ databases">
        <authorList>
            <person name="Durkin A.S."/>
            <person name="McCorrison J."/>
            <person name="Torralba M."/>
            <person name="Gillis M."/>
            <person name="Haft D.H."/>
            <person name="Methe B."/>
            <person name="Sutton G."/>
            <person name="Nelson K.E."/>
        </authorList>
    </citation>
    <scope>NUCLEOTIDE SEQUENCE [LARGE SCALE GENOMIC DNA]</scope>
    <source>
        <strain evidence="8 9">ATCC 51270</strain>
    </source>
</reference>
<dbReference type="GO" id="GO:0009279">
    <property type="term" value="C:cell outer membrane"/>
    <property type="evidence" value="ECO:0007669"/>
    <property type="project" value="UniProtKB-SubCell"/>
</dbReference>
<proteinExistence type="inferred from homology"/>
<dbReference type="PROSITE" id="PS51257">
    <property type="entry name" value="PROKAR_LIPOPROTEIN"/>
    <property type="match status" value="1"/>
</dbReference>
<evidence type="ECO:0000256" key="1">
    <source>
        <dbReference type="ARBA" id="ARBA00004442"/>
    </source>
</evidence>
<dbReference type="InterPro" id="IPR012944">
    <property type="entry name" value="SusD_RagB_dom"/>
</dbReference>
<dbReference type="EMBL" id="JDFF01000009">
    <property type="protein sequence ID" value="EWC92995.1"/>
    <property type="molecule type" value="Genomic_DNA"/>
</dbReference>
<keyword evidence="4" id="KW-0472">Membrane</keyword>
<comment type="subcellular location">
    <subcellularLocation>
        <location evidence="1">Cell outer membrane</location>
    </subcellularLocation>
</comment>
<feature type="domain" description="SusD-like N-terminal" evidence="7">
    <location>
        <begin position="85"/>
        <end position="212"/>
    </location>
</feature>
<dbReference type="Pfam" id="PF14322">
    <property type="entry name" value="SusD-like_3"/>
    <property type="match status" value="1"/>
</dbReference>
<comment type="similarity">
    <text evidence="2">Belongs to the SusD family.</text>
</comment>
<protein>
    <submittedName>
        <fullName evidence="8">Starch-binding protein, SusD-like family</fullName>
    </submittedName>
</protein>
<dbReference type="PATRIC" id="fig|887901.3.peg.514"/>
<dbReference type="SUPFAM" id="SSF48452">
    <property type="entry name" value="TPR-like"/>
    <property type="match status" value="1"/>
</dbReference>
<feature type="domain" description="RagB/SusD" evidence="6">
    <location>
        <begin position="377"/>
        <end position="535"/>
    </location>
</feature>
<evidence type="ECO:0000259" key="6">
    <source>
        <dbReference type="Pfam" id="PF07980"/>
    </source>
</evidence>
<comment type="caution">
    <text evidence="8">The sequence shown here is derived from an EMBL/GenBank/DDBJ whole genome shotgun (WGS) entry which is preliminary data.</text>
</comment>
<dbReference type="AlphaFoldDB" id="Z4WZ37"/>
<dbReference type="InterPro" id="IPR033985">
    <property type="entry name" value="SusD-like_N"/>
</dbReference>
<organism evidence="8 9">
    <name type="scientific">Porphyromonas catoniae ATCC 51270</name>
    <dbReference type="NCBI Taxonomy" id="887901"/>
    <lineage>
        <taxon>Bacteria</taxon>
        <taxon>Pseudomonadati</taxon>
        <taxon>Bacteroidota</taxon>
        <taxon>Bacteroidia</taxon>
        <taxon>Bacteroidales</taxon>
        <taxon>Porphyromonadaceae</taxon>
        <taxon>Porphyromonas</taxon>
    </lineage>
</organism>
<name>Z4WZ37_9PORP</name>
<dbReference type="Gene3D" id="1.25.40.390">
    <property type="match status" value="1"/>
</dbReference>
<keyword evidence="9" id="KW-1185">Reference proteome</keyword>
<dbReference type="CDD" id="cd08977">
    <property type="entry name" value="SusD"/>
    <property type="match status" value="1"/>
</dbReference>
<keyword evidence="3" id="KW-0732">Signal</keyword>
<dbReference type="InterPro" id="IPR011990">
    <property type="entry name" value="TPR-like_helical_dom_sf"/>
</dbReference>
<gene>
    <name evidence="8" type="ORF">HMPREF0636_1391</name>
</gene>
<evidence type="ECO:0000256" key="2">
    <source>
        <dbReference type="ARBA" id="ARBA00006275"/>
    </source>
</evidence>
<evidence type="ECO:0000259" key="7">
    <source>
        <dbReference type="Pfam" id="PF14322"/>
    </source>
</evidence>
<dbReference type="Pfam" id="PF07980">
    <property type="entry name" value="SusD_RagB"/>
    <property type="match status" value="1"/>
</dbReference>
<evidence type="ECO:0000313" key="8">
    <source>
        <dbReference type="EMBL" id="EWC92995.1"/>
    </source>
</evidence>
<evidence type="ECO:0000256" key="5">
    <source>
        <dbReference type="ARBA" id="ARBA00023237"/>
    </source>
</evidence>
<keyword evidence="5" id="KW-0998">Cell outer membrane</keyword>
<evidence type="ECO:0000313" key="9">
    <source>
        <dbReference type="Proteomes" id="UP000023482"/>
    </source>
</evidence>
<evidence type="ECO:0000256" key="3">
    <source>
        <dbReference type="ARBA" id="ARBA00022729"/>
    </source>
</evidence>
<dbReference type="Proteomes" id="UP000023482">
    <property type="component" value="Unassembled WGS sequence"/>
</dbReference>
<sequence>MITSAMKRNRFIAFGLFVLSLFMGVSCNKLLDLKAIDEYTEGNFWNTKPQVEAYLTSIYGNVRGSYSTMRAFGELRAGMLKTTVSTTGENQYDVNLKLNLLDANRTGVTNWGGLYGLILRVNLFIKKVKEECPFLTDAERKAYLGRAHGVRAFYYFFLYRTYGGVVIETEPRVVTEAIDSPSKFYKERSTAKQTLDFIKSEVDQSESLLAGETLGSGPKIDWSLAATKMLKAEVYLWSAKVTTGDHTAGGEADLQVAKATLNQIINSGVYSLLPEFSKVFSTQNKNNAEVIYNLYFDREEATNDYVLYMYQKALFAGSAKDKNGVLLPGDPLDLRGEGRLFNEYKYSVVKAFDETDSRRSATFFEFFVGATAPYSPGAVMKKYMGQTYADGKHVFDSNILVYRYADALLMLAEVKNGLGEDPSTEINAVRKRAYGTHFAGHEYTHTTFAAAELAILQERTKEFVGEYKRWFDLIRLQDASKKPLVFSVEANFPEDPNEAQASRPILSASEAHKVLWPLDRTIVNQDPKITQTPGYGR</sequence>
<accession>Z4WZ37</accession>